<name>Q483E1_COLP3</name>
<dbReference type="KEGG" id="cps:CPS_2099"/>
<dbReference type="RefSeq" id="WP_011042920.1">
    <property type="nucleotide sequence ID" value="NC_003910.7"/>
</dbReference>
<dbReference type="GO" id="GO:0000271">
    <property type="term" value="P:polysaccharide biosynthetic process"/>
    <property type="evidence" value="ECO:0007669"/>
    <property type="project" value="InterPro"/>
</dbReference>
<reference evidence="1" key="1">
    <citation type="journal article" date="2005" name="Proc. Natl. Acad. Sci. U.S.A.">
        <title>The psychrophilic lifestyle as revealed by the genome sequence of Colwellia psychrerythraea 34H through genomic and proteomic analyses.</title>
        <authorList>
            <person name="Methe B.A."/>
            <person name="Nelson K.E."/>
            <person name="Deming J.W."/>
            <person name="Momen B."/>
            <person name="Melamud E."/>
            <person name="Zhang X."/>
            <person name="Moult J."/>
            <person name="Madupu R."/>
            <person name="Nelson W.C."/>
            <person name="Dodson R.J."/>
            <person name="Brinkac L.M."/>
            <person name="Daugherty S.C."/>
            <person name="Durkin A.S."/>
            <person name="DeBoy R.T."/>
            <person name="Kolonay J.F."/>
            <person name="Sullivan S.A."/>
            <person name="Zhou L."/>
            <person name="Davidsen T.M."/>
            <person name="Wu M."/>
            <person name="Huston A.L."/>
            <person name="Lewis M."/>
            <person name="Weaver B."/>
            <person name="Weidman J.F."/>
            <person name="Khouri H."/>
            <person name="Utterback T.R."/>
            <person name="Feldblyum T.V."/>
            <person name="Fraser C.M."/>
        </authorList>
    </citation>
    <scope>NUCLEOTIDE SEQUENCE [LARGE SCALE GENOMIC DNA]</scope>
    <source>
        <strain evidence="1">34H</strain>
    </source>
</reference>
<proteinExistence type="predicted"/>
<sequence>MNALYCCCITDVWIDVSKNLQIDCDINPSYFIAWEEDIKKLNSVNITPDTFIQTVEDAWKGIGFPRNVQPYSLDEETIKKYSFEINNGIRMIDRLDPLGSHFPFTDRNYWFISLIETWVGIIDHYNLDLIISPSVPHRVFDYALYIASHISNCKFLMFQMTPFGDKSFIIDDVKSTSNYMKQFINSQIEDKVKCDDTLPKSMKTKIELVRGSYDDAIPDYMVKQNERIKSLNSIPHKFYSTFRKTLLIYKSFTVANTYRVKRYMSPEDSTYNQIQLKLEKIRGGKYKKQLKKAYLQRVKPYNDKSPYILVALHYQPEETSCPTGGAYAEQRQIIKNLAEIFPENVNILVKEHTTQFHPDFEGEAGRSLSFYKDIEKISNRVFFVSPSLDTFELIDFASATITISGTIGWESVLRGTPTLIFGRAWYEDMPGIFKIKSKKNLLDAVTKILGGYEVNDDKVYKYHCLLDNLLISSIHYKAFEGKNISSKAESVVNLTRGISRFLKKLVP</sequence>
<dbReference type="STRING" id="167879.CPS_2099"/>
<protein>
    <recommendedName>
        <fullName evidence="3">Capsule polysaccharide biosynthesis protein</fullName>
    </recommendedName>
</protein>
<dbReference type="Proteomes" id="UP000000547">
    <property type="component" value="Chromosome"/>
</dbReference>
<evidence type="ECO:0000313" key="2">
    <source>
        <dbReference type="Proteomes" id="UP000000547"/>
    </source>
</evidence>
<accession>Q483E1</accession>
<dbReference type="InterPro" id="IPR043148">
    <property type="entry name" value="TagF_C"/>
</dbReference>
<evidence type="ECO:0000313" key="1">
    <source>
        <dbReference type="EMBL" id="AAZ24227.1"/>
    </source>
</evidence>
<dbReference type="Pfam" id="PF05159">
    <property type="entry name" value="Capsule_synth"/>
    <property type="match status" value="1"/>
</dbReference>
<dbReference type="Gene3D" id="3.40.50.12580">
    <property type="match status" value="1"/>
</dbReference>
<dbReference type="HOGENOM" id="CLU_537161_0_0_6"/>
<gene>
    <name evidence="1" type="ordered locus">CPS_2099</name>
</gene>
<dbReference type="EMBL" id="CP000083">
    <property type="protein sequence ID" value="AAZ24227.1"/>
    <property type="molecule type" value="Genomic_DNA"/>
</dbReference>
<dbReference type="InterPro" id="IPR007833">
    <property type="entry name" value="Capsule_polysaccharide_synth"/>
</dbReference>
<organism evidence="1 2">
    <name type="scientific">Colwellia psychrerythraea (strain 34H / ATCC BAA-681)</name>
    <name type="common">Vibrio psychroerythus</name>
    <dbReference type="NCBI Taxonomy" id="167879"/>
    <lineage>
        <taxon>Bacteria</taxon>
        <taxon>Pseudomonadati</taxon>
        <taxon>Pseudomonadota</taxon>
        <taxon>Gammaproteobacteria</taxon>
        <taxon>Alteromonadales</taxon>
        <taxon>Colwelliaceae</taxon>
        <taxon>Colwellia</taxon>
    </lineage>
</organism>
<dbReference type="GO" id="GO:0015774">
    <property type="term" value="P:polysaccharide transport"/>
    <property type="evidence" value="ECO:0007669"/>
    <property type="project" value="InterPro"/>
</dbReference>
<dbReference type="AlphaFoldDB" id="Q483E1"/>
<evidence type="ECO:0008006" key="3">
    <source>
        <dbReference type="Google" id="ProtNLM"/>
    </source>
</evidence>